<protein>
    <submittedName>
        <fullName evidence="1">DUF1853 family protein</fullName>
    </submittedName>
</protein>
<dbReference type="EMBL" id="JACGLT010000015">
    <property type="protein sequence ID" value="MBA6154145.1"/>
    <property type="molecule type" value="Genomic_DNA"/>
</dbReference>
<reference evidence="1 2" key="1">
    <citation type="submission" date="2020-07" db="EMBL/GenBank/DDBJ databases">
        <title>Bacterium isolated from marine sediment.</title>
        <authorList>
            <person name="Shang D."/>
        </authorList>
    </citation>
    <scope>NUCLEOTIDE SEQUENCE [LARGE SCALE GENOMIC DNA]</scope>
    <source>
        <strain evidence="1 2">F6074</strain>
    </source>
</reference>
<dbReference type="RefSeq" id="WP_182206426.1">
    <property type="nucleotide sequence ID" value="NZ_JACGLT010000015.1"/>
</dbReference>
<sequence>MEKDILQQNFAGFLSTPFLWKDSKIYGLEQFVIKDCNFGNFTKKDTINLRLGKLVEQFVFHQLRHAPATQILAENLQIQDGKRTIGELDALLMTDIGPVHLEIIYKFYLYDPDTGVSELERWIGPNRKDNLLQKLDKLKTKQLPLLHHSKTQPHLADLNLNSTAIKQQVLFKAQLFLPVDHQKNIFPPLNVECVKGFYIRMNDVQRFNEGQFYIPAKKDWLMDIQADVHWVDYDDFLIEVRRWTDKQLSPMCWLKLRGVYSKFFVVWW</sequence>
<proteinExistence type="predicted"/>
<evidence type="ECO:0000313" key="2">
    <source>
        <dbReference type="Proteomes" id="UP000541857"/>
    </source>
</evidence>
<organism evidence="1 2">
    <name type="scientific">Gelidibacter maritimus</name>
    <dbReference type="NCBI Taxonomy" id="2761487"/>
    <lineage>
        <taxon>Bacteria</taxon>
        <taxon>Pseudomonadati</taxon>
        <taxon>Bacteroidota</taxon>
        <taxon>Flavobacteriia</taxon>
        <taxon>Flavobacteriales</taxon>
        <taxon>Flavobacteriaceae</taxon>
        <taxon>Gelidibacter</taxon>
    </lineage>
</organism>
<dbReference type="Proteomes" id="UP000541857">
    <property type="component" value="Unassembled WGS sequence"/>
</dbReference>
<keyword evidence="2" id="KW-1185">Reference proteome</keyword>
<comment type="caution">
    <text evidence="1">The sequence shown here is derived from an EMBL/GenBank/DDBJ whole genome shotgun (WGS) entry which is preliminary data.</text>
</comment>
<accession>A0A7W2M7K5</accession>
<name>A0A7W2M7K5_9FLAO</name>
<dbReference type="InterPro" id="IPR015003">
    <property type="entry name" value="DUF1853"/>
</dbReference>
<gene>
    <name evidence="1" type="ORF">H3Z82_15575</name>
</gene>
<evidence type="ECO:0000313" key="1">
    <source>
        <dbReference type="EMBL" id="MBA6154145.1"/>
    </source>
</evidence>
<dbReference type="Pfam" id="PF08907">
    <property type="entry name" value="DUF1853"/>
    <property type="match status" value="1"/>
</dbReference>
<dbReference type="AlphaFoldDB" id="A0A7W2M7K5"/>